<dbReference type="AlphaFoldDB" id="A0A563DC09"/>
<gene>
    <name evidence="2" type="ORF">ETU09_07615</name>
</gene>
<dbReference type="Proteomes" id="UP000319499">
    <property type="component" value="Unassembled WGS sequence"/>
</dbReference>
<accession>A0A563DC09</accession>
<feature type="transmembrane region" description="Helical" evidence="1">
    <location>
        <begin position="77"/>
        <end position="96"/>
    </location>
</feature>
<evidence type="ECO:0000313" key="3">
    <source>
        <dbReference type="Proteomes" id="UP000319499"/>
    </source>
</evidence>
<evidence type="ECO:0000313" key="2">
    <source>
        <dbReference type="EMBL" id="TWP27304.1"/>
    </source>
</evidence>
<evidence type="ECO:0008006" key="4">
    <source>
        <dbReference type="Google" id="ProtNLM"/>
    </source>
</evidence>
<keyword evidence="3" id="KW-1185">Reference proteome</keyword>
<reference evidence="2 3" key="1">
    <citation type="submission" date="2019-02" db="EMBL/GenBank/DDBJ databases">
        <title>Apibacter muscae sp. nov.: a novel member of the house fly microbiota.</title>
        <authorList>
            <person name="Park R."/>
        </authorList>
    </citation>
    <scope>NUCLEOTIDE SEQUENCE [LARGE SCALE GENOMIC DNA]</scope>
    <source>
        <strain evidence="2 3">AL1</strain>
    </source>
</reference>
<evidence type="ECO:0000256" key="1">
    <source>
        <dbReference type="SAM" id="Phobius"/>
    </source>
</evidence>
<name>A0A563DC09_9FLAO</name>
<dbReference type="OrthoDB" id="1231608at2"/>
<proteinExistence type="predicted"/>
<feature type="transmembrane region" description="Helical" evidence="1">
    <location>
        <begin position="314"/>
        <end position="332"/>
    </location>
</feature>
<keyword evidence="1" id="KW-0472">Membrane</keyword>
<dbReference type="Pfam" id="PF19558">
    <property type="entry name" value="DUF6080"/>
    <property type="match status" value="2"/>
</dbReference>
<feature type="transmembrane region" description="Helical" evidence="1">
    <location>
        <begin position="162"/>
        <end position="179"/>
    </location>
</feature>
<keyword evidence="1" id="KW-1133">Transmembrane helix</keyword>
<feature type="transmembrane region" description="Helical" evidence="1">
    <location>
        <begin position="365"/>
        <end position="384"/>
    </location>
</feature>
<feature type="transmembrane region" description="Helical" evidence="1">
    <location>
        <begin position="186"/>
        <end position="209"/>
    </location>
</feature>
<dbReference type="EMBL" id="SELH01000023">
    <property type="protein sequence ID" value="TWP27304.1"/>
    <property type="molecule type" value="Genomic_DNA"/>
</dbReference>
<dbReference type="RefSeq" id="WP_146262651.1">
    <property type="nucleotide sequence ID" value="NZ_SELG01000038.1"/>
</dbReference>
<feature type="transmembrane region" description="Helical" evidence="1">
    <location>
        <begin position="24"/>
        <end position="43"/>
    </location>
</feature>
<feature type="transmembrane region" description="Helical" evidence="1">
    <location>
        <begin position="102"/>
        <end position="126"/>
    </location>
</feature>
<feature type="transmembrane region" description="Helical" evidence="1">
    <location>
        <begin position="138"/>
        <end position="156"/>
    </location>
</feature>
<feature type="transmembrane region" description="Helical" evidence="1">
    <location>
        <begin position="229"/>
        <end position="254"/>
    </location>
</feature>
<comment type="caution">
    <text evidence="2">The sequence shown here is derived from an EMBL/GenBank/DDBJ whole genome shotgun (WGS) entry which is preliminary data.</text>
</comment>
<feature type="transmembrane region" description="Helical" evidence="1">
    <location>
        <begin position="391"/>
        <end position="408"/>
    </location>
</feature>
<sequence length="427" mass="49939">MEKRKFTVITDYLSILLPKTKYEYLVLLFSLILYYPIGVYLSLTTDIIDKDGRVDMYFGFDNSICLKYGSMFEVTHPINGILYFPIICLNYIINAVGYSPKIYTLIVVFLCAFFVSYSNLFVYKYLTKILKLNIKETLIIIFPYTFYTCNLLLSFTPETFTFSLFLLSLNIFLVSYFISNNKKIHTLYYVFIGTLIGGQTITNTPKAMIPILFENKLSKKNYVNVFKKLFISSLLIALIILASLRFRVLEFLGVNMERAEMFAFLKNLKHGIHEYFISQFFGGNILFPKVYLSKTNVWGTENLGGIYSYFYDSWTQYLCIFAIIIIMLIGIFKNYKSRLIWIPVISFGVDFFLHMILKLGLFESIIYGGHFIFIVPILLGWSFYRNSSKKYYNILCIVLSILGLYIIYNNTFEIIEFVRLAQIEFPH</sequence>
<feature type="transmembrane region" description="Helical" evidence="1">
    <location>
        <begin position="339"/>
        <end position="359"/>
    </location>
</feature>
<dbReference type="InterPro" id="IPR045726">
    <property type="entry name" value="DUF6080"/>
</dbReference>
<keyword evidence="1" id="KW-0812">Transmembrane</keyword>
<protein>
    <recommendedName>
        <fullName evidence="4">Glycosyltransferase RgtA/B/C/D-like domain-containing protein</fullName>
    </recommendedName>
</protein>
<organism evidence="2 3">
    <name type="scientific">Apibacter muscae</name>
    <dbReference type="NCBI Taxonomy" id="2509004"/>
    <lineage>
        <taxon>Bacteria</taxon>
        <taxon>Pseudomonadati</taxon>
        <taxon>Bacteroidota</taxon>
        <taxon>Flavobacteriia</taxon>
        <taxon>Flavobacteriales</taxon>
        <taxon>Weeksellaceae</taxon>
        <taxon>Apibacter</taxon>
    </lineage>
</organism>